<gene>
    <name evidence="2" type="ORF">PBAH0796_LOCUS13128</name>
</gene>
<protein>
    <recommendedName>
        <fullName evidence="3">3-hydroxyisobutyryl-CoA hydrolase</fullName>
    </recommendedName>
</protein>
<feature type="region of interest" description="Disordered" evidence="1">
    <location>
        <begin position="301"/>
        <end position="324"/>
    </location>
</feature>
<dbReference type="Pfam" id="PF00378">
    <property type="entry name" value="ECH_1"/>
    <property type="match status" value="1"/>
</dbReference>
<dbReference type="PANTHER" id="PTHR11941:SF75">
    <property type="entry name" value="ENOYL-COA HYDRATASE_ISOMERASE FAMILY PROTEIN"/>
    <property type="match status" value="1"/>
</dbReference>
<reference evidence="2" key="1">
    <citation type="submission" date="2021-01" db="EMBL/GenBank/DDBJ databases">
        <authorList>
            <person name="Corre E."/>
            <person name="Pelletier E."/>
            <person name="Niang G."/>
            <person name="Scheremetjew M."/>
            <person name="Finn R."/>
            <person name="Kale V."/>
            <person name="Holt S."/>
            <person name="Cochrane G."/>
            <person name="Meng A."/>
            <person name="Brown T."/>
            <person name="Cohen L."/>
        </authorList>
    </citation>
    <scope>NUCLEOTIDE SEQUENCE</scope>
    <source>
        <strain evidence="2">Pbaha01</strain>
    </source>
</reference>
<accession>A0A7S0FG40</accession>
<dbReference type="PANTHER" id="PTHR11941">
    <property type="entry name" value="ENOYL-COA HYDRATASE-RELATED"/>
    <property type="match status" value="1"/>
</dbReference>
<dbReference type="InterPro" id="IPR001753">
    <property type="entry name" value="Enoyl-CoA_hydra/iso"/>
</dbReference>
<dbReference type="GO" id="GO:0005777">
    <property type="term" value="C:peroxisome"/>
    <property type="evidence" value="ECO:0007669"/>
    <property type="project" value="TreeGrafter"/>
</dbReference>
<dbReference type="GO" id="GO:0004165">
    <property type="term" value="F:delta(3)-delta(2)-enoyl-CoA isomerase activity"/>
    <property type="evidence" value="ECO:0007669"/>
    <property type="project" value="TreeGrafter"/>
</dbReference>
<evidence type="ECO:0000313" key="2">
    <source>
        <dbReference type="EMBL" id="CAD8357761.1"/>
    </source>
</evidence>
<name>A0A7S0FG40_9DINO</name>
<organism evidence="2">
    <name type="scientific">Pyrodinium bahamense</name>
    <dbReference type="NCBI Taxonomy" id="73915"/>
    <lineage>
        <taxon>Eukaryota</taxon>
        <taxon>Sar</taxon>
        <taxon>Alveolata</taxon>
        <taxon>Dinophyceae</taxon>
        <taxon>Gonyaulacales</taxon>
        <taxon>Pyrocystaceae</taxon>
        <taxon>Pyrodinium</taxon>
    </lineage>
</organism>
<dbReference type="SUPFAM" id="SSF52096">
    <property type="entry name" value="ClpP/crotonase"/>
    <property type="match status" value="1"/>
</dbReference>
<dbReference type="EMBL" id="HBEG01021707">
    <property type="protein sequence ID" value="CAD8357761.1"/>
    <property type="molecule type" value="Transcribed_RNA"/>
</dbReference>
<dbReference type="CDD" id="cd06558">
    <property type="entry name" value="crotonase-like"/>
    <property type="match status" value="1"/>
</dbReference>
<dbReference type="Gene3D" id="3.90.226.10">
    <property type="entry name" value="2-enoyl-CoA Hydratase, Chain A, domain 1"/>
    <property type="match status" value="1"/>
</dbReference>
<sequence>MCFDGCALPVLRRLCAAAPQPNAALPLGLEDNDEARGERLRTAPAGLGAELERRTEDGVCIISLGGGGDHEQPWGTKAAEHRLYPAAVLALDRALDAAEDDPSVAAVILTAEGKYFSNGFDLKFLQRHANLADDLQRATELLCARILRFPKPTVAAVNGHACAAGAMLMLCLDKCVMNADRGFCFVPGVDLGLTYSPGMSALMAARLPFALRHDFIVLGDRFTATSLSAHGVVTACPTDRVLPIALEKAKALRPKAKHGSTLSTIKATLYHEAIAALEVEPDAIIMDPRFVAMGFGSLAEGVDRPAPPQEPTPRPSPRDLPTRASSLALLRHGRIVDATVQSQKDLRKWAA</sequence>
<dbReference type="InterPro" id="IPR029045">
    <property type="entry name" value="ClpP/crotonase-like_dom_sf"/>
</dbReference>
<evidence type="ECO:0000256" key="1">
    <source>
        <dbReference type="SAM" id="MobiDB-lite"/>
    </source>
</evidence>
<feature type="compositionally biased region" description="Pro residues" evidence="1">
    <location>
        <begin position="305"/>
        <end position="315"/>
    </location>
</feature>
<dbReference type="AlphaFoldDB" id="A0A7S0FG40"/>
<evidence type="ECO:0008006" key="3">
    <source>
        <dbReference type="Google" id="ProtNLM"/>
    </source>
</evidence>
<proteinExistence type="predicted"/>
<dbReference type="GO" id="GO:0006635">
    <property type="term" value="P:fatty acid beta-oxidation"/>
    <property type="evidence" value="ECO:0007669"/>
    <property type="project" value="TreeGrafter"/>
</dbReference>